<accession>A0A1H9EL62</accession>
<dbReference type="AlphaFoldDB" id="A0A1H9EL62"/>
<reference evidence="2 3" key="1">
    <citation type="submission" date="2016-10" db="EMBL/GenBank/DDBJ databases">
        <authorList>
            <person name="de Groot N.N."/>
        </authorList>
    </citation>
    <scope>NUCLEOTIDE SEQUENCE [LARGE SCALE GENOMIC DNA]</scope>
    <source>
        <strain evidence="2 3">B25</strain>
    </source>
</reference>
<gene>
    <name evidence="2" type="ORF">SAMN04487977_103183</name>
</gene>
<proteinExistence type="predicted"/>
<evidence type="ECO:0000313" key="3">
    <source>
        <dbReference type="Proteomes" id="UP000182360"/>
    </source>
</evidence>
<evidence type="ECO:0000313" key="2">
    <source>
        <dbReference type="EMBL" id="SEQ25728.1"/>
    </source>
</evidence>
<dbReference type="RefSeq" id="WP_074642314.1">
    <property type="nucleotide sequence ID" value="NZ_FOFU01000003.1"/>
</dbReference>
<organism evidence="2 3">
    <name type="scientific">Treponema bryantii</name>
    <dbReference type="NCBI Taxonomy" id="163"/>
    <lineage>
        <taxon>Bacteria</taxon>
        <taxon>Pseudomonadati</taxon>
        <taxon>Spirochaetota</taxon>
        <taxon>Spirochaetia</taxon>
        <taxon>Spirochaetales</taxon>
        <taxon>Treponemataceae</taxon>
        <taxon>Treponema</taxon>
    </lineage>
</organism>
<dbReference type="NCBIfam" id="NF047328">
    <property type="entry name" value="OMP_TP0733"/>
    <property type="match status" value="1"/>
</dbReference>
<feature type="signal peptide" evidence="1">
    <location>
        <begin position="1"/>
        <end position="20"/>
    </location>
</feature>
<sequence length="205" mass="23265">MKRFISILSAVLLLSAAVFAEDYYDDDEEYDDGYVYEQNGAGDQFLKIDLAANFPLNFDSQLKVGGLVSIGYYRFLNQYLALGGDLIVAYNRSVGKKSLFSVPVTFGVMFQPYVGKFEFPLQLNIGFATQTCQSMTYFPAFAAKFNAGVFYRFSETWSFGISSNTYWIPEFFLFGKINNENNIYKGYKSDNGLFTSVGLSVRYHF</sequence>
<keyword evidence="1" id="KW-0732">Signal</keyword>
<feature type="chain" id="PRO_5010209385" description="Outer membrane protein beta-barrel domain-containing protein" evidence="1">
    <location>
        <begin position="21"/>
        <end position="205"/>
    </location>
</feature>
<keyword evidence="3" id="KW-1185">Reference proteome</keyword>
<protein>
    <recommendedName>
        <fullName evidence="4">Outer membrane protein beta-barrel domain-containing protein</fullName>
    </recommendedName>
</protein>
<dbReference type="OrthoDB" id="369649at2"/>
<dbReference type="EMBL" id="FOFU01000003">
    <property type="protein sequence ID" value="SEQ25728.1"/>
    <property type="molecule type" value="Genomic_DNA"/>
</dbReference>
<dbReference type="STRING" id="163.SAMN04487775_105130"/>
<evidence type="ECO:0008006" key="4">
    <source>
        <dbReference type="Google" id="ProtNLM"/>
    </source>
</evidence>
<dbReference type="Proteomes" id="UP000182360">
    <property type="component" value="Unassembled WGS sequence"/>
</dbReference>
<evidence type="ECO:0000256" key="1">
    <source>
        <dbReference type="SAM" id="SignalP"/>
    </source>
</evidence>
<name>A0A1H9EL62_9SPIR</name>